<dbReference type="STRING" id="1544798.LH29_01005"/>
<dbReference type="InterPro" id="IPR011701">
    <property type="entry name" value="MFS"/>
</dbReference>
<keyword evidence="4 7" id="KW-0812">Transmembrane</keyword>
<dbReference type="InterPro" id="IPR036259">
    <property type="entry name" value="MFS_trans_sf"/>
</dbReference>
<feature type="transmembrane region" description="Helical" evidence="7">
    <location>
        <begin position="281"/>
        <end position="301"/>
    </location>
</feature>
<sequence>MTREKNETWKFPQAFWVANTVELFERAAYYGLFIAITLYLSRIIGFGDIEAGAIAGTFSALLYFLPTFAGAYADKIGFRKSLILAFGLLTIGYAGLGVLPSLFEGGGLVEYGDVTKFNGLDSSSYRYAVLPVMALIILGGSFIKSVITGTVAKETSEVNRARGYSIFYTMVNIGAFTGKTIVKPLRLSMGNEGLIWISYFSAVMTLLGLIVVFVMYKSKKHEGQGKTIGELWAGFMRVLTNTRLVVLILIVTGFWMVQHQMYATMPKYVLRLAGEGASPSWYANVNPLVVFITVAFITQLLRKKSALFSMTIGMFIMPVSALFMAAGNLMPDGNIIGMHPVAFMMVIGIGFQGLAESFISPRFLEYFSLQAPKGEEGLYLGFSHLHSFISSLLGFIMSGVLLEKYCPDPMLLLTSEQKVIFEQGNIEPLKLLTEAQKIEHYSNSHYIWYVFVGIALISALALIIYGQVVRRIDAKKRLV</sequence>
<feature type="transmembrane region" description="Helical" evidence="7">
    <location>
        <begin position="164"/>
        <end position="182"/>
    </location>
</feature>
<evidence type="ECO:0000313" key="10">
    <source>
        <dbReference type="Proteomes" id="UP000032544"/>
    </source>
</evidence>
<feature type="transmembrane region" description="Helical" evidence="7">
    <location>
        <begin position="244"/>
        <end position="261"/>
    </location>
</feature>
<feature type="transmembrane region" description="Helical" evidence="7">
    <location>
        <begin position="446"/>
        <end position="468"/>
    </location>
</feature>
<keyword evidence="3" id="KW-1003">Cell membrane</keyword>
<dbReference type="PANTHER" id="PTHR23517:SF2">
    <property type="entry name" value="MULTIDRUG RESISTANCE PROTEIN MDTH"/>
    <property type="match status" value="1"/>
</dbReference>
<keyword evidence="2" id="KW-0813">Transport</keyword>
<evidence type="ECO:0000256" key="1">
    <source>
        <dbReference type="ARBA" id="ARBA00004651"/>
    </source>
</evidence>
<accession>A0A0D8JAW3</accession>
<evidence type="ECO:0000259" key="8">
    <source>
        <dbReference type="PROSITE" id="PS50850"/>
    </source>
</evidence>
<feature type="transmembrane region" description="Helical" evidence="7">
    <location>
        <begin position="308"/>
        <end position="329"/>
    </location>
</feature>
<feature type="transmembrane region" description="Helical" evidence="7">
    <location>
        <begin position="27"/>
        <end position="45"/>
    </location>
</feature>
<dbReference type="OrthoDB" id="6247348at2"/>
<keyword evidence="6 7" id="KW-0472">Membrane</keyword>
<evidence type="ECO:0000256" key="7">
    <source>
        <dbReference type="SAM" id="Phobius"/>
    </source>
</evidence>
<dbReference type="PATRIC" id="fig|1544798.3.peg.204"/>
<dbReference type="InterPro" id="IPR050171">
    <property type="entry name" value="MFS_Transporters"/>
</dbReference>
<dbReference type="Proteomes" id="UP000032544">
    <property type="component" value="Unassembled WGS sequence"/>
</dbReference>
<dbReference type="PANTHER" id="PTHR23517">
    <property type="entry name" value="RESISTANCE PROTEIN MDTM, PUTATIVE-RELATED-RELATED"/>
    <property type="match status" value="1"/>
</dbReference>
<evidence type="ECO:0000256" key="4">
    <source>
        <dbReference type="ARBA" id="ARBA00022692"/>
    </source>
</evidence>
<evidence type="ECO:0000256" key="2">
    <source>
        <dbReference type="ARBA" id="ARBA00022448"/>
    </source>
</evidence>
<dbReference type="GO" id="GO:0005886">
    <property type="term" value="C:plasma membrane"/>
    <property type="evidence" value="ECO:0007669"/>
    <property type="project" value="UniProtKB-SubCell"/>
</dbReference>
<keyword evidence="5 7" id="KW-1133">Transmembrane helix</keyword>
<dbReference type="SUPFAM" id="SSF103473">
    <property type="entry name" value="MFS general substrate transporter"/>
    <property type="match status" value="1"/>
</dbReference>
<comment type="caution">
    <text evidence="9">The sequence shown here is derived from an EMBL/GenBank/DDBJ whole genome shotgun (WGS) entry which is preliminary data.</text>
</comment>
<comment type="subcellular location">
    <subcellularLocation>
        <location evidence="1">Cell membrane</location>
        <topology evidence="1">Multi-pass membrane protein</topology>
    </subcellularLocation>
</comment>
<dbReference type="RefSeq" id="WP_045025705.1">
    <property type="nucleotide sequence ID" value="NZ_JRHC01000001.1"/>
</dbReference>
<name>A0A0D8JAW3_9BACT</name>
<dbReference type="EMBL" id="JRHC01000001">
    <property type="protein sequence ID" value="KJF44140.1"/>
    <property type="molecule type" value="Genomic_DNA"/>
</dbReference>
<keyword evidence="10" id="KW-1185">Reference proteome</keyword>
<dbReference type="GO" id="GO:0022857">
    <property type="term" value="F:transmembrane transporter activity"/>
    <property type="evidence" value="ECO:0007669"/>
    <property type="project" value="InterPro"/>
</dbReference>
<proteinExistence type="predicted"/>
<feature type="transmembrane region" description="Helical" evidence="7">
    <location>
        <begin position="123"/>
        <end position="143"/>
    </location>
</feature>
<reference evidence="9 10" key="1">
    <citation type="submission" date="2014-09" db="EMBL/GenBank/DDBJ databases">
        <title>Draft Genome Sequence of Draconibacterium sp. JN14CK-3.</title>
        <authorList>
            <person name="Dong C."/>
            <person name="Lai Q."/>
            <person name="Shao Z."/>
        </authorList>
    </citation>
    <scope>NUCLEOTIDE SEQUENCE [LARGE SCALE GENOMIC DNA]</scope>
    <source>
        <strain evidence="9 10">JN14CK-3</strain>
    </source>
</reference>
<feature type="transmembrane region" description="Helical" evidence="7">
    <location>
        <begin position="51"/>
        <end position="73"/>
    </location>
</feature>
<dbReference type="PROSITE" id="PS50850">
    <property type="entry name" value="MFS"/>
    <property type="match status" value="1"/>
</dbReference>
<protein>
    <submittedName>
        <fullName evidence="9">Permease</fullName>
    </submittedName>
</protein>
<feature type="domain" description="Major facilitator superfamily (MFS) profile" evidence="8">
    <location>
        <begin position="1"/>
        <end position="220"/>
    </location>
</feature>
<gene>
    <name evidence="9" type="ORF">LH29_01005</name>
</gene>
<evidence type="ECO:0000256" key="5">
    <source>
        <dbReference type="ARBA" id="ARBA00022989"/>
    </source>
</evidence>
<organism evidence="9 10">
    <name type="scientific">Draconibacterium sediminis</name>
    <dbReference type="NCBI Taxonomy" id="1544798"/>
    <lineage>
        <taxon>Bacteria</taxon>
        <taxon>Pseudomonadati</taxon>
        <taxon>Bacteroidota</taxon>
        <taxon>Bacteroidia</taxon>
        <taxon>Marinilabiliales</taxon>
        <taxon>Prolixibacteraceae</taxon>
        <taxon>Draconibacterium</taxon>
    </lineage>
</organism>
<feature type="transmembrane region" description="Helical" evidence="7">
    <location>
        <begin position="341"/>
        <end position="359"/>
    </location>
</feature>
<feature type="transmembrane region" description="Helical" evidence="7">
    <location>
        <begin position="194"/>
        <end position="216"/>
    </location>
</feature>
<evidence type="ECO:0000256" key="3">
    <source>
        <dbReference type="ARBA" id="ARBA00022475"/>
    </source>
</evidence>
<evidence type="ECO:0000313" key="9">
    <source>
        <dbReference type="EMBL" id="KJF44140.1"/>
    </source>
</evidence>
<feature type="transmembrane region" description="Helical" evidence="7">
    <location>
        <begin position="82"/>
        <end position="103"/>
    </location>
</feature>
<dbReference type="AlphaFoldDB" id="A0A0D8JAW3"/>
<dbReference type="InterPro" id="IPR020846">
    <property type="entry name" value="MFS_dom"/>
</dbReference>
<evidence type="ECO:0000256" key="6">
    <source>
        <dbReference type="ARBA" id="ARBA00023136"/>
    </source>
</evidence>
<feature type="transmembrane region" description="Helical" evidence="7">
    <location>
        <begin position="379"/>
        <end position="402"/>
    </location>
</feature>
<dbReference type="Pfam" id="PF07690">
    <property type="entry name" value="MFS_1"/>
    <property type="match status" value="1"/>
</dbReference>
<dbReference type="Gene3D" id="1.20.1250.20">
    <property type="entry name" value="MFS general substrate transporter like domains"/>
    <property type="match status" value="2"/>
</dbReference>